<reference evidence="2 3" key="1">
    <citation type="journal article" date="2012" name="PLoS Pathog.">
        <title>Diverse lifestyles and strategies of plant pathogenesis encoded in the genomes of eighteen Dothideomycetes fungi.</title>
        <authorList>
            <person name="Ohm R.A."/>
            <person name="Feau N."/>
            <person name="Henrissat B."/>
            <person name="Schoch C.L."/>
            <person name="Horwitz B.A."/>
            <person name="Barry K.W."/>
            <person name="Condon B.J."/>
            <person name="Copeland A.C."/>
            <person name="Dhillon B."/>
            <person name="Glaser F."/>
            <person name="Hesse C.N."/>
            <person name="Kosti I."/>
            <person name="LaButti K."/>
            <person name="Lindquist E.A."/>
            <person name="Lucas S."/>
            <person name="Salamov A.A."/>
            <person name="Bradshaw R.E."/>
            <person name="Ciuffetti L."/>
            <person name="Hamelin R.C."/>
            <person name="Kema G.H.J."/>
            <person name="Lawrence C."/>
            <person name="Scott J.A."/>
            <person name="Spatafora J.W."/>
            <person name="Turgeon B.G."/>
            <person name="de Wit P.J.G.M."/>
            <person name="Zhong S."/>
            <person name="Goodwin S.B."/>
            <person name="Grigoriev I.V."/>
        </authorList>
    </citation>
    <scope>NUCLEOTIDE SEQUENCE [LARGE SCALE GENOMIC DNA]</scope>
    <source>
        <strain evidence="3">ND90Pr / ATCC 201652</strain>
    </source>
</reference>
<sequence length="92" mass="10197">MRFSYPSFIALPDSHGARSYDNCLAICGERQSLTLLPNHNPKVSGDSRSSQSTERGRGDRKASRFPPNTQLVSSTDLRDRLWSRGVTPACNT</sequence>
<dbReference type="KEGG" id="bsc:COCSADRAFT_291411"/>
<dbReference type="HOGENOM" id="CLU_2413116_0_0_1"/>
<feature type="compositionally biased region" description="Polar residues" evidence="1">
    <location>
        <begin position="66"/>
        <end position="75"/>
    </location>
</feature>
<dbReference type="AlphaFoldDB" id="M2RM12"/>
<dbReference type="Proteomes" id="UP000016934">
    <property type="component" value="Unassembled WGS sequence"/>
</dbReference>
<keyword evidence="3" id="KW-1185">Reference proteome</keyword>
<feature type="region of interest" description="Disordered" evidence="1">
    <location>
        <begin position="35"/>
        <end position="77"/>
    </location>
</feature>
<accession>M2RM12</accession>
<reference evidence="3" key="2">
    <citation type="journal article" date="2013" name="PLoS Genet.">
        <title>Comparative genome structure, secondary metabolite, and effector coding capacity across Cochliobolus pathogens.</title>
        <authorList>
            <person name="Condon B.J."/>
            <person name="Leng Y."/>
            <person name="Wu D."/>
            <person name="Bushley K.E."/>
            <person name="Ohm R.A."/>
            <person name="Otillar R."/>
            <person name="Martin J."/>
            <person name="Schackwitz W."/>
            <person name="Grimwood J."/>
            <person name="MohdZainudin N."/>
            <person name="Xue C."/>
            <person name="Wang R."/>
            <person name="Manning V.A."/>
            <person name="Dhillon B."/>
            <person name="Tu Z.J."/>
            <person name="Steffenson B.J."/>
            <person name="Salamov A."/>
            <person name="Sun H."/>
            <person name="Lowry S."/>
            <person name="LaButti K."/>
            <person name="Han J."/>
            <person name="Copeland A."/>
            <person name="Lindquist E."/>
            <person name="Barry K."/>
            <person name="Schmutz J."/>
            <person name="Baker S.E."/>
            <person name="Ciuffetti L.M."/>
            <person name="Grigoriev I.V."/>
            <person name="Zhong S."/>
            <person name="Turgeon B.G."/>
        </authorList>
    </citation>
    <scope>NUCLEOTIDE SEQUENCE [LARGE SCALE GENOMIC DNA]</scope>
    <source>
        <strain evidence="3">ND90Pr / ATCC 201652</strain>
    </source>
</reference>
<gene>
    <name evidence="2" type="ORF">COCSADRAFT_291411</name>
</gene>
<evidence type="ECO:0000256" key="1">
    <source>
        <dbReference type="SAM" id="MobiDB-lite"/>
    </source>
</evidence>
<evidence type="ECO:0000313" key="3">
    <source>
        <dbReference type="Proteomes" id="UP000016934"/>
    </source>
</evidence>
<protein>
    <submittedName>
        <fullName evidence="2">Uncharacterized protein</fullName>
    </submittedName>
</protein>
<dbReference type="EMBL" id="KB445639">
    <property type="protein sequence ID" value="EMD67654.1"/>
    <property type="molecule type" value="Genomic_DNA"/>
</dbReference>
<organism evidence="2 3">
    <name type="scientific">Cochliobolus sativus (strain ND90Pr / ATCC 201652)</name>
    <name type="common">Common root rot and spot blotch fungus</name>
    <name type="synonym">Bipolaris sorokiniana</name>
    <dbReference type="NCBI Taxonomy" id="665912"/>
    <lineage>
        <taxon>Eukaryota</taxon>
        <taxon>Fungi</taxon>
        <taxon>Dikarya</taxon>
        <taxon>Ascomycota</taxon>
        <taxon>Pezizomycotina</taxon>
        <taxon>Dothideomycetes</taxon>
        <taxon>Pleosporomycetidae</taxon>
        <taxon>Pleosporales</taxon>
        <taxon>Pleosporineae</taxon>
        <taxon>Pleosporaceae</taxon>
        <taxon>Bipolaris</taxon>
    </lineage>
</organism>
<name>M2RM12_COCSN</name>
<proteinExistence type="predicted"/>
<evidence type="ECO:0000313" key="2">
    <source>
        <dbReference type="EMBL" id="EMD67654.1"/>
    </source>
</evidence>
<dbReference type="GeneID" id="19136004"/>
<dbReference type="RefSeq" id="XP_007697258.1">
    <property type="nucleotide sequence ID" value="XM_007699068.1"/>
</dbReference>